<name>A0A433YCN0_9BACL</name>
<keyword evidence="2" id="KW-0812">Transmembrane</keyword>
<accession>A0A433YCN0</accession>
<organism evidence="3 4">
    <name type="scientific">Paenibacillus anaericanus</name>
    <dbReference type="NCBI Taxonomy" id="170367"/>
    <lineage>
        <taxon>Bacteria</taxon>
        <taxon>Bacillati</taxon>
        <taxon>Bacillota</taxon>
        <taxon>Bacilli</taxon>
        <taxon>Bacillales</taxon>
        <taxon>Paenibacillaceae</taxon>
        <taxon>Paenibacillus</taxon>
    </lineage>
</organism>
<dbReference type="Proteomes" id="UP000279446">
    <property type="component" value="Unassembled WGS sequence"/>
</dbReference>
<dbReference type="OrthoDB" id="2464294at2"/>
<dbReference type="InterPro" id="IPR014231">
    <property type="entry name" value="Spore_YpjB"/>
</dbReference>
<gene>
    <name evidence="3" type="ORF">EJP82_04415</name>
</gene>
<dbReference type="AlphaFoldDB" id="A0A433YCN0"/>
<keyword evidence="1" id="KW-0175">Coiled coil</keyword>
<dbReference type="Pfam" id="PF09577">
    <property type="entry name" value="Spore_YpjB"/>
    <property type="match status" value="1"/>
</dbReference>
<evidence type="ECO:0000313" key="3">
    <source>
        <dbReference type="EMBL" id="RUT47631.1"/>
    </source>
</evidence>
<keyword evidence="2" id="KW-0472">Membrane</keyword>
<evidence type="ECO:0000256" key="2">
    <source>
        <dbReference type="SAM" id="Phobius"/>
    </source>
</evidence>
<protein>
    <recommendedName>
        <fullName evidence="5">Sporulation protein</fullName>
    </recommendedName>
</protein>
<evidence type="ECO:0008006" key="5">
    <source>
        <dbReference type="Google" id="ProtNLM"/>
    </source>
</evidence>
<reference evidence="3 4" key="1">
    <citation type="submission" date="2018-12" db="EMBL/GenBank/DDBJ databases">
        <authorList>
            <person name="Sun L."/>
            <person name="Chen Z."/>
        </authorList>
    </citation>
    <scope>NUCLEOTIDE SEQUENCE [LARGE SCALE GENOMIC DNA]</scope>
    <source>
        <strain evidence="3 4">DSM 15890</strain>
    </source>
</reference>
<keyword evidence="4" id="KW-1185">Reference proteome</keyword>
<feature type="coiled-coil region" evidence="1">
    <location>
        <begin position="43"/>
        <end position="70"/>
    </location>
</feature>
<feature type="transmembrane region" description="Helical" evidence="2">
    <location>
        <begin position="254"/>
        <end position="273"/>
    </location>
</feature>
<comment type="caution">
    <text evidence="3">The sequence shown here is derived from an EMBL/GenBank/DDBJ whole genome shotgun (WGS) entry which is preliminary data.</text>
</comment>
<sequence length="297" mass="33527">MSMSWRKRIGWLAVLLFLIWSPLAVPSYARAFSVDVAATGTAASERAEKLQRLETAAERLYNNMQQGNAQGALLEMESLIDALEGLSFKGLTSVEGIHALAETIMDARETLSRVEVSQEEWIGTSARLRLAVNSLNHQEGALWLQYYKVMADNLQSMEKARVAGDASELKDVFQTFKEHYEVIRSAAIITRDPSEINKFESWLSYVERLSNDKTLDLGAIDQGIDLGKSLLKELFGRRADEPVFLPITGYGSPWYWSTLIGGWIVLTLFYTGFRKYRGDQIVSSVGRREDDSNHYRL</sequence>
<proteinExistence type="predicted"/>
<evidence type="ECO:0000256" key="1">
    <source>
        <dbReference type="SAM" id="Coils"/>
    </source>
</evidence>
<keyword evidence="2" id="KW-1133">Transmembrane helix</keyword>
<dbReference type="EMBL" id="RZNY01000003">
    <property type="protein sequence ID" value="RUT47631.1"/>
    <property type="molecule type" value="Genomic_DNA"/>
</dbReference>
<evidence type="ECO:0000313" key="4">
    <source>
        <dbReference type="Proteomes" id="UP000279446"/>
    </source>
</evidence>